<feature type="signal peptide" evidence="5">
    <location>
        <begin position="1"/>
        <end position="18"/>
    </location>
</feature>
<comment type="subcellular location">
    <subcellularLocation>
        <location evidence="1">Secreted</location>
    </subcellularLocation>
</comment>
<proteinExistence type="predicted"/>
<evidence type="ECO:0000256" key="2">
    <source>
        <dbReference type="ARBA" id="ARBA00022525"/>
    </source>
</evidence>
<dbReference type="GO" id="GO:0005576">
    <property type="term" value="C:extracellular region"/>
    <property type="evidence" value="ECO:0007669"/>
    <property type="project" value="UniProtKB-SubCell"/>
</dbReference>
<dbReference type="EnsemblMetazoa" id="G4468.1">
    <property type="protein sequence ID" value="G4468.1:cds"/>
    <property type="gene ID" value="G4468"/>
</dbReference>
<feature type="domain" description="C1q" evidence="6">
    <location>
        <begin position="125"/>
        <end position="266"/>
    </location>
</feature>
<dbReference type="PANTHER" id="PTHR22923:SF116">
    <property type="entry name" value="C1Q DOMAIN-CONTAINING PROTEIN"/>
    <property type="match status" value="1"/>
</dbReference>
<dbReference type="InterPro" id="IPR001073">
    <property type="entry name" value="C1q_dom"/>
</dbReference>
<evidence type="ECO:0000256" key="1">
    <source>
        <dbReference type="ARBA" id="ARBA00004613"/>
    </source>
</evidence>
<dbReference type="InterPro" id="IPR008983">
    <property type="entry name" value="Tumour_necrosis_fac-like_dom"/>
</dbReference>
<accession>A0A8W8N6D6</accession>
<dbReference type="SUPFAM" id="SSF49842">
    <property type="entry name" value="TNF-like"/>
    <property type="match status" value="1"/>
</dbReference>
<evidence type="ECO:0000256" key="5">
    <source>
        <dbReference type="SAM" id="SignalP"/>
    </source>
</evidence>
<dbReference type="PROSITE" id="PS50871">
    <property type="entry name" value="C1Q"/>
    <property type="match status" value="1"/>
</dbReference>
<dbReference type="OMA" id="INRANGY"/>
<feature type="coiled-coil region" evidence="4">
    <location>
        <begin position="25"/>
        <end position="80"/>
    </location>
</feature>
<keyword evidence="3 5" id="KW-0732">Signal</keyword>
<dbReference type="PANTHER" id="PTHR22923">
    <property type="entry name" value="CEREBELLIN-RELATED"/>
    <property type="match status" value="1"/>
</dbReference>
<dbReference type="SMART" id="SM00110">
    <property type="entry name" value="C1Q"/>
    <property type="match status" value="1"/>
</dbReference>
<evidence type="ECO:0000256" key="3">
    <source>
        <dbReference type="ARBA" id="ARBA00022729"/>
    </source>
</evidence>
<keyword evidence="8" id="KW-1185">Reference proteome</keyword>
<keyword evidence="2" id="KW-0964">Secreted</keyword>
<dbReference type="OrthoDB" id="6139904at2759"/>
<sequence>MAVVVCLILHLIISTVSGLDSDVWKKEIEKRLSSLEEFNVHLLEENANLRSLISETQRENKILKRELNNIAERVSKCEEVILRQDEDTNRTGELFLETRESEDGSKIFSRKNSQPGSRIVPPDSYPVSAVAFYGYLSQSSAPNLPPHHPLVYDTVVINRANGYNKGDGIFIAPVTGVYAFHFSVCVISGPETPWVSLEITLNGNSLGSIFEESSVSGPDYHCSSTMVISDVHVGDHVFIRTHTTTRGHIHSSPIGRTSFSGWLLYR</sequence>
<evidence type="ECO:0000313" key="8">
    <source>
        <dbReference type="Proteomes" id="UP000005408"/>
    </source>
</evidence>
<dbReference type="Pfam" id="PF00386">
    <property type="entry name" value="C1q"/>
    <property type="match status" value="1"/>
</dbReference>
<reference evidence="7" key="1">
    <citation type="submission" date="2022-08" db="UniProtKB">
        <authorList>
            <consortium name="EnsemblMetazoa"/>
        </authorList>
    </citation>
    <scope>IDENTIFICATION</scope>
    <source>
        <strain evidence="7">05x7-T-G4-1.051#20</strain>
    </source>
</reference>
<evidence type="ECO:0000256" key="4">
    <source>
        <dbReference type="SAM" id="Coils"/>
    </source>
</evidence>
<name>A0A8W8N6D6_MAGGI</name>
<dbReference type="Proteomes" id="UP000005408">
    <property type="component" value="Unassembled WGS sequence"/>
</dbReference>
<feature type="chain" id="PRO_5036446653" description="C1q domain-containing protein" evidence="5">
    <location>
        <begin position="19"/>
        <end position="266"/>
    </location>
</feature>
<dbReference type="AlphaFoldDB" id="A0A8W8N6D6"/>
<dbReference type="PRINTS" id="PR00007">
    <property type="entry name" value="COMPLEMNTC1Q"/>
</dbReference>
<keyword evidence="4" id="KW-0175">Coiled coil</keyword>
<protein>
    <recommendedName>
        <fullName evidence="6">C1q domain-containing protein</fullName>
    </recommendedName>
</protein>
<organism evidence="7 8">
    <name type="scientific">Magallana gigas</name>
    <name type="common">Pacific oyster</name>
    <name type="synonym">Crassostrea gigas</name>
    <dbReference type="NCBI Taxonomy" id="29159"/>
    <lineage>
        <taxon>Eukaryota</taxon>
        <taxon>Metazoa</taxon>
        <taxon>Spiralia</taxon>
        <taxon>Lophotrochozoa</taxon>
        <taxon>Mollusca</taxon>
        <taxon>Bivalvia</taxon>
        <taxon>Autobranchia</taxon>
        <taxon>Pteriomorphia</taxon>
        <taxon>Ostreida</taxon>
        <taxon>Ostreoidea</taxon>
        <taxon>Ostreidae</taxon>
        <taxon>Magallana</taxon>
    </lineage>
</organism>
<evidence type="ECO:0000259" key="6">
    <source>
        <dbReference type="PROSITE" id="PS50871"/>
    </source>
</evidence>
<dbReference type="Gene3D" id="2.60.120.40">
    <property type="match status" value="1"/>
</dbReference>
<dbReference type="InterPro" id="IPR050822">
    <property type="entry name" value="Cerebellin_Synaptic_Org"/>
</dbReference>
<evidence type="ECO:0000313" key="7">
    <source>
        <dbReference type="EnsemblMetazoa" id="G4468.1:cds"/>
    </source>
</evidence>